<reference evidence="3 4" key="1">
    <citation type="journal article" date="2009" name="Nucleic Acids Res.">
        <title>Analysis of complete genome sequence of Neorickettsia risticii: causative agent of Potomac horse fever.</title>
        <authorList>
            <person name="Lin M."/>
            <person name="Zhang C."/>
            <person name="Gibson K."/>
            <person name="Rikihisa Y."/>
        </authorList>
    </citation>
    <scope>NUCLEOTIDE SEQUENCE [LARGE SCALE GENOMIC DNA]</scope>
    <source>
        <strain evidence="3 4">Illinois</strain>
    </source>
</reference>
<dbReference type="PANTHER" id="PTHR46278:SF2">
    <property type="entry name" value="ASPARTATE-SEMIALDEHYDE DEHYDROGENASE"/>
    <property type="match status" value="1"/>
</dbReference>
<feature type="domain" description="Semialdehyde dehydrogenase NAD-binding" evidence="2">
    <location>
        <begin position="5"/>
        <end position="121"/>
    </location>
</feature>
<keyword evidence="4" id="KW-1185">Reference proteome</keyword>
<dbReference type="Gene3D" id="3.40.50.720">
    <property type="entry name" value="NAD(P)-binding Rossmann-like Domain"/>
    <property type="match status" value="1"/>
</dbReference>
<dbReference type="InterPro" id="IPR036291">
    <property type="entry name" value="NAD(P)-bd_dom_sf"/>
</dbReference>
<sequence>MVSSHVAVVGATEIIGRELIKLLACREMKKESISFLVSREHAGMHIGFGESSDVVVQDVSIYDFSKVRLAFFVGGCGVSHNLAELATMAGCIVLDSSSCFRMRDDVPLVIPEVNPHVLNSLPDTRVISSPSSLTTQMLLPLKPLHDVAKISRIWVSTYQSVSDAGEAGMDELYESTKRRFAFAQEKPCVFPRNIEFNCIPQVGELDEQNFCDEEISLVRETRKILEDCSVDVFPTCVRVPVFLGHAQSITVEFKENISKDDVYEILSDAEGVAFLRKNYKCQPEVVGYDDVFVSRLRFHSPRMLSMWVVADNLRKGGALNLLHIYDLLCSVHGWK</sequence>
<dbReference type="PIRSF" id="PIRSF000148">
    <property type="entry name" value="ASA_dh"/>
    <property type="match status" value="1"/>
</dbReference>
<dbReference type="GO" id="GO:0046983">
    <property type="term" value="F:protein dimerization activity"/>
    <property type="evidence" value="ECO:0007669"/>
    <property type="project" value="InterPro"/>
</dbReference>
<dbReference type="SMART" id="SM00859">
    <property type="entry name" value="Semialdhyde_dh"/>
    <property type="match status" value="1"/>
</dbReference>
<evidence type="ECO:0000256" key="1">
    <source>
        <dbReference type="ARBA" id="ARBA00010584"/>
    </source>
</evidence>
<dbReference type="EC" id="1.2.1.11" evidence="3"/>
<dbReference type="KEGG" id="nri:NRI_0251"/>
<dbReference type="Pfam" id="PF02774">
    <property type="entry name" value="Semialdhyde_dhC"/>
    <property type="match status" value="1"/>
</dbReference>
<organism evidence="3 4">
    <name type="scientific">Neorickettsia risticii (strain Illinois)</name>
    <dbReference type="NCBI Taxonomy" id="434131"/>
    <lineage>
        <taxon>Bacteria</taxon>
        <taxon>Pseudomonadati</taxon>
        <taxon>Pseudomonadota</taxon>
        <taxon>Alphaproteobacteria</taxon>
        <taxon>Rickettsiales</taxon>
        <taxon>Anaplasmataceae</taxon>
        <taxon>Neorickettsia</taxon>
    </lineage>
</organism>
<dbReference type="GO" id="GO:0004073">
    <property type="term" value="F:aspartate-semialdehyde dehydrogenase activity"/>
    <property type="evidence" value="ECO:0007669"/>
    <property type="project" value="UniProtKB-EC"/>
</dbReference>
<dbReference type="SUPFAM" id="SSF51735">
    <property type="entry name" value="NAD(P)-binding Rossmann-fold domains"/>
    <property type="match status" value="1"/>
</dbReference>
<proteinExistence type="inferred from homology"/>
<keyword evidence="3" id="KW-0560">Oxidoreductase</keyword>
<evidence type="ECO:0000259" key="2">
    <source>
        <dbReference type="SMART" id="SM00859"/>
    </source>
</evidence>
<dbReference type="STRING" id="434131.NRI_0251"/>
<accession>C6V4C5</accession>
<name>C6V4C5_NEORI</name>
<gene>
    <name evidence="3" type="primary">asd</name>
    <name evidence="3" type="ordered locus">NRI_0251</name>
</gene>
<dbReference type="GO" id="GO:0008652">
    <property type="term" value="P:amino acid biosynthetic process"/>
    <property type="evidence" value="ECO:0007669"/>
    <property type="project" value="InterPro"/>
</dbReference>
<dbReference type="NCBIfam" id="NF011456">
    <property type="entry name" value="PRK14874.1"/>
    <property type="match status" value="1"/>
</dbReference>
<dbReference type="PANTHER" id="PTHR46278">
    <property type="entry name" value="DEHYDROGENASE, PUTATIVE-RELATED"/>
    <property type="match status" value="1"/>
</dbReference>
<dbReference type="AlphaFoldDB" id="C6V4C5"/>
<dbReference type="Gene3D" id="3.30.360.10">
    <property type="entry name" value="Dihydrodipicolinate Reductase, domain 2"/>
    <property type="match status" value="1"/>
</dbReference>
<dbReference type="EMBL" id="CP001431">
    <property type="protein sequence ID" value="ACT69242.1"/>
    <property type="molecule type" value="Genomic_DNA"/>
</dbReference>
<dbReference type="eggNOG" id="COG0136">
    <property type="taxonomic scope" value="Bacteria"/>
</dbReference>
<dbReference type="HOGENOM" id="CLU_049966_0_1_5"/>
<evidence type="ECO:0000313" key="4">
    <source>
        <dbReference type="Proteomes" id="UP000001627"/>
    </source>
</evidence>
<protein>
    <submittedName>
        <fullName evidence="3">Aspartate-semialdehyde dehydrogenase</fullName>
        <ecNumber evidence="3">1.2.1.11</ecNumber>
    </submittedName>
</protein>
<dbReference type="InterPro" id="IPR000534">
    <property type="entry name" value="Semialdehyde_DH_NAD-bd"/>
</dbReference>
<evidence type="ECO:0000313" key="3">
    <source>
        <dbReference type="EMBL" id="ACT69242.1"/>
    </source>
</evidence>
<dbReference type="Proteomes" id="UP000001627">
    <property type="component" value="Chromosome"/>
</dbReference>
<dbReference type="GO" id="GO:0051287">
    <property type="term" value="F:NAD binding"/>
    <property type="evidence" value="ECO:0007669"/>
    <property type="project" value="InterPro"/>
</dbReference>
<dbReference type="Pfam" id="PF01118">
    <property type="entry name" value="Semialdhyde_dh"/>
    <property type="match status" value="1"/>
</dbReference>
<dbReference type="InterPro" id="IPR012280">
    <property type="entry name" value="Semialdhyde_DH_dimer_dom"/>
</dbReference>
<comment type="similarity">
    <text evidence="1">Belongs to the aspartate-semialdehyde dehydrogenase family.</text>
</comment>
<dbReference type="SUPFAM" id="SSF55347">
    <property type="entry name" value="Glyceraldehyde-3-phosphate dehydrogenase-like, C-terminal domain"/>
    <property type="match status" value="1"/>
</dbReference>